<comment type="caution">
    <text evidence="1">The sequence shown here is derived from an EMBL/GenBank/DDBJ whole genome shotgun (WGS) entry which is preliminary data.</text>
</comment>
<dbReference type="EMBL" id="CBKE010000076">
    <property type="protein sequence ID" value="CDF04436.1"/>
    <property type="molecule type" value="Genomic_DNA"/>
</dbReference>
<dbReference type="Gene3D" id="6.10.140.1630">
    <property type="match status" value="1"/>
</dbReference>
<name>R7MVQ3_MEGEL</name>
<protein>
    <submittedName>
        <fullName evidence="1">Uncharacterized protein</fullName>
    </submittedName>
</protein>
<organism evidence="1 2">
    <name type="scientific">Megasphaera elsdenii CAG:570</name>
    <dbReference type="NCBI Taxonomy" id="1263087"/>
    <lineage>
        <taxon>Bacteria</taxon>
        <taxon>Bacillati</taxon>
        <taxon>Bacillota</taxon>
        <taxon>Negativicutes</taxon>
        <taxon>Veillonellales</taxon>
        <taxon>Veillonellaceae</taxon>
        <taxon>Megasphaera</taxon>
    </lineage>
</organism>
<dbReference type="Proteomes" id="UP000017908">
    <property type="component" value="Unassembled WGS sequence"/>
</dbReference>
<reference evidence="1" key="1">
    <citation type="submission" date="2012-11" db="EMBL/GenBank/DDBJ databases">
        <title>Dependencies among metagenomic species, viruses, plasmids and units of genetic variation.</title>
        <authorList>
            <person name="Nielsen H.B."/>
            <person name="Almeida M."/>
            <person name="Juncker A.S."/>
            <person name="Rasmussen S."/>
            <person name="Li J."/>
            <person name="Sunagawa S."/>
            <person name="Plichta D."/>
            <person name="Gautier L."/>
            <person name="Le Chatelier E."/>
            <person name="Peletier E."/>
            <person name="Bonde I."/>
            <person name="Nielsen T."/>
            <person name="Manichanh C."/>
            <person name="Arumugam M."/>
            <person name="Batto J."/>
            <person name="Santos M.B.Q.D."/>
            <person name="Blom N."/>
            <person name="Borruel N."/>
            <person name="Burgdorf K.S."/>
            <person name="Boumezbeur F."/>
            <person name="Casellas F."/>
            <person name="Dore J."/>
            <person name="Guarner F."/>
            <person name="Hansen T."/>
            <person name="Hildebrand F."/>
            <person name="Kaas R.S."/>
            <person name="Kennedy S."/>
            <person name="Kristiansen K."/>
            <person name="Kultima J.R."/>
            <person name="Leonard P."/>
            <person name="Levenez F."/>
            <person name="Lund O."/>
            <person name="Moumen B."/>
            <person name="Le Paslier D."/>
            <person name="Pons N."/>
            <person name="Pedersen O."/>
            <person name="Prifti E."/>
            <person name="Qin J."/>
            <person name="Raes J."/>
            <person name="Tap J."/>
            <person name="Tims S."/>
            <person name="Ussery D.W."/>
            <person name="Yamada T."/>
            <person name="MetaHit consortium"/>
            <person name="Renault P."/>
            <person name="Sicheritz-Ponten T."/>
            <person name="Bork P."/>
            <person name="Wang J."/>
            <person name="Brunak S."/>
            <person name="Ehrlich S.D."/>
        </authorList>
    </citation>
    <scope>NUCLEOTIDE SEQUENCE [LARGE SCALE GENOMIC DNA]</scope>
</reference>
<proteinExistence type="predicted"/>
<dbReference type="AlphaFoldDB" id="R7MVQ3"/>
<sequence>MATKFLDLDGLKYFKTKLESLFSGKFVPQGLTINGTALNTANITITDDTKLSKTDASTLYLTKADASTTYLGVSGKAATAGAADTAAKLATARTINGVSFDGSANITIHATDSTARIASSLIGAANGVAPLGNDKKIPAAYIPGDIGQVVEGYYSGGKFYKESTHTMVMTGSTNTMYVDIGSTDNDVYRWSGTAYILINDAVSTADKAVRDGDGNTISTTYVKAVSGKGLSTNDYTTAEKSKLAGLSNYTLPTATSTVLGGVKIGSNITISSGVISVNKANVTAALGYTPQDAASVVTYSALSETEIDTAFA</sequence>
<gene>
    <name evidence="1" type="ORF">BN715_00796</name>
</gene>
<evidence type="ECO:0000313" key="1">
    <source>
        <dbReference type="EMBL" id="CDF04436.1"/>
    </source>
</evidence>
<accession>R7MVQ3</accession>
<evidence type="ECO:0000313" key="2">
    <source>
        <dbReference type="Proteomes" id="UP000017908"/>
    </source>
</evidence>